<dbReference type="PANTHER" id="PTHR33929:SF1">
    <property type="entry name" value="MEMBRANE-ASSOCIATED KINASE REGULATOR 2-RELATED"/>
    <property type="match status" value="1"/>
</dbReference>
<evidence type="ECO:0000313" key="2">
    <source>
        <dbReference type="EMBL" id="GFY83658.1"/>
    </source>
</evidence>
<feature type="region of interest" description="Disordered" evidence="1">
    <location>
        <begin position="150"/>
        <end position="180"/>
    </location>
</feature>
<proteinExistence type="predicted"/>
<protein>
    <submittedName>
        <fullName evidence="2">Uncharacterized protein</fullName>
    </submittedName>
</protein>
<keyword evidence="3" id="KW-1185">Reference proteome</keyword>
<organism evidence="2 3">
    <name type="scientific">Actinidia rufa</name>
    <dbReference type="NCBI Taxonomy" id="165716"/>
    <lineage>
        <taxon>Eukaryota</taxon>
        <taxon>Viridiplantae</taxon>
        <taxon>Streptophyta</taxon>
        <taxon>Embryophyta</taxon>
        <taxon>Tracheophyta</taxon>
        <taxon>Spermatophyta</taxon>
        <taxon>Magnoliopsida</taxon>
        <taxon>eudicotyledons</taxon>
        <taxon>Gunneridae</taxon>
        <taxon>Pentapetalae</taxon>
        <taxon>asterids</taxon>
        <taxon>Ericales</taxon>
        <taxon>Actinidiaceae</taxon>
        <taxon>Actinidia</taxon>
    </lineage>
</organism>
<evidence type="ECO:0000256" key="1">
    <source>
        <dbReference type="SAM" id="MobiDB-lite"/>
    </source>
</evidence>
<feature type="region of interest" description="Disordered" evidence="1">
    <location>
        <begin position="12"/>
        <end position="123"/>
    </location>
</feature>
<dbReference type="EMBL" id="BJWL01000003">
    <property type="protein sequence ID" value="GFY83658.1"/>
    <property type="molecule type" value="Genomic_DNA"/>
</dbReference>
<accession>A0A7J0EB19</accession>
<gene>
    <name evidence="2" type="ORF">Acr_03g0004320</name>
</gene>
<dbReference type="InterPro" id="IPR039619">
    <property type="entry name" value="MAKR2/5"/>
</dbReference>
<dbReference type="AlphaFoldDB" id="A0A7J0EB19"/>
<evidence type="ECO:0000313" key="3">
    <source>
        <dbReference type="Proteomes" id="UP000585474"/>
    </source>
</evidence>
<feature type="compositionally biased region" description="Acidic residues" evidence="1">
    <location>
        <begin position="42"/>
        <end position="54"/>
    </location>
</feature>
<feature type="compositionally biased region" description="Acidic residues" evidence="1">
    <location>
        <begin position="78"/>
        <end position="100"/>
    </location>
</feature>
<comment type="caution">
    <text evidence="2">The sequence shown here is derived from an EMBL/GenBank/DDBJ whole genome shotgun (WGS) entry which is preliminary data.</text>
</comment>
<feature type="region of interest" description="Disordered" evidence="1">
    <location>
        <begin position="194"/>
        <end position="223"/>
    </location>
</feature>
<dbReference type="OrthoDB" id="689803at2759"/>
<reference evidence="2 3" key="1">
    <citation type="submission" date="2019-07" db="EMBL/GenBank/DDBJ databases">
        <title>De Novo Assembly of kiwifruit Actinidia rufa.</title>
        <authorList>
            <person name="Sugita-Konishi S."/>
            <person name="Sato K."/>
            <person name="Mori E."/>
            <person name="Abe Y."/>
            <person name="Kisaki G."/>
            <person name="Hamano K."/>
            <person name="Suezawa K."/>
            <person name="Otani M."/>
            <person name="Fukuda T."/>
            <person name="Manabe T."/>
            <person name="Gomi K."/>
            <person name="Tabuchi M."/>
            <person name="Akimitsu K."/>
            <person name="Kataoka I."/>
        </authorList>
    </citation>
    <scope>NUCLEOTIDE SEQUENCE [LARGE SCALE GENOMIC DNA]</scope>
    <source>
        <strain evidence="3">cv. Fuchu</strain>
    </source>
</reference>
<feature type="compositionally biased region" description="Polar residues" evidence="1">
    <location>
        <begin position="152"/>
        <end position="171"/>
    </location>
</feature>
<sequence length="223" mass="24758">MESFTLLKFWKGTDVGGGANLHSSTTGTPTILPDVSHHSTDTEDDNYDDDDEGPFFDLEFTVGDGDERAKHKDREYTDDGDEGREDDDIDSDEGTDDEDKREEFAFSLSSSDPNLSLSPSDDLFFDGTELNPKRQFSLLKSDKEAPIVSLFTKDNSSRSTNKSQKQPSSDELASDEKKLSKDVMPKYLKMVKARVSKRNSGKMISPATEERVGSEGIASTERC</sequence>
<feature type="compositionally biased region" description="Basic and acidic residues" evidence="1">
    <location>
        <begin position="65"/>
        <end position="77"/>
    </location>
</feature>
<dbReference type="GO" id="GO:0005886">
    <property type="term" value="C:plasma membrane"/>
    <property type="evidence" value="ECO:0007669"/>
    <property type="project" value="InterPro"/>
</dbReference>
<feature type="compositionally biased region" description="Low complexity" evidence="1">
    <location>
        <begin position="106"/>
        <end position="123"/>
    </location>
</feature>
<dbReference type="PANTHER" id="PTHR33929">
    <property type="entry name" value="MEMBRANE-ASSOCIATED KINASE REGULATOR 2-RELATED"/>
    <property type="match status" value="1"/>
</dbReference>
<dbReference type="Proteomes" id="UP000585474">
    <property type="component" value="Unassembled WGS sequence"/>
</dbReference>
<name>A0A7J0EB19_9ERIC</name>